<name>A0AAE0R469_9TELE</name>
<dbReference type="SUPFAM" id="SSF49562">
    <property type="entry name" value="C2 domain (Calcium/lipid-binding domain, CaLB)"/>
    <property type="match status" value="2"/>
</dbReference>
<dbReference type="AlphaFoldDB" id="A0AAE0R469"/>
<dbReference type="GO" id="GO:0005543">
    <property type="term" value="F:phospholipid binding"/>
    <property type="evidence" value="ECO:0007669"/>
    <property type="project" value="InterPro"/>
</dbReference>
<evidence type="ECO:0000256" key="4">
    <source>
        <dbReference type="ARBA" id="ARBA00012345"/>
    </source>
</evidence>
<dbReference type="InterPro" id="IPR037303">
    <property type="entry name" value="SLP-4/5_C2A"/>
</dbReference>
<comment type="subcellular location">
    <subcellularLocation>
        <location evidence="2">Membrane</location>
        <topology evidence="2">Peripheral membrane protein</topology>
    </subcellularLocation>
</comment>
<dbReference type="GO" id="GO:0006887">
    <property type="term" value="P:exocytosis"/>
    <property type="evidence" value="ECO:0007669"/>
    <property type="project" value="TreeGrafter"/>
</dbReference>
<dbReference type="SUPFAM" id="SSF110857">
    <property type="entry name" value="Gamma-glutamyl cyclotransferase-like"/>
    <property type="match status" value="1"/>
</dbReference>
<comment type="caution">
    <text evidence="19">The sequence shown here is derived from an EMBL/GenBank/DDBJ whole genome shotgun (WGS) entry which is preliminary data.</text>
</comment>
<evidence type="ECO:0000256" key="3">
    <source>
        <dbReference type="ARBA" id="ARBA00008861"/>
    </source>
</evidence>
<dbReference type="InterPro" id="IPR010911">
    <property type="entry name" value="Rab_BD"/>
</dbReference>
<dbReference type="FunFam" id="2.60.40.150:FF:000006">
    <property type="entry name" value="Synaptotagmin-like 5, isoform CRA_a"/>
    <property type="match status" value="1"/>
</dbReference>
<evidence type="ECO:0000256" key="16">
    <source>
        <dbReference type="SAM" id="MobiDB-lite"/>
    </source>
</evidence>
<keyword evidence="15" id="KW-0175">Coiled coil</keyword>
<dbReference type="InterPro" id="IPR043567">
    <property type="entry name" value="SYTL1-5_C2B"/>
</dbReference>
<feature type="compositionally biased region" description="Polar residues" evidence="16">
    <location>
        <begin position="166"/>
        <end position="179"/>
    </location>
</feature>
<comment type="similarity">
    <text evidence="3">Belongs to the gamma-glutamylcyclotransferase family.</text>
</comment>
<evidence type="ECO:0000256" key="5">
    <source>
        <dbReference type="ARBA" id="ARBA00022553"/>
    </source>
</evidence>
<dbReference type="PRINTS" id="PR00360">
    <property type="entry name" value="C2DOMAIN"/>
</dbReference>
<dbReference type="InterPro" id="IPR013083">
    <property type="entry name" value="Znf_RING/FYVE/PHD"/>
</dbReference>
<dbReference type="GO" id="GO:0070382">
    <property type="term" value="C:exocytic vesicle"/>
    <property type="evidence" value="ECO:0007669"/>
    <property type="project" value="TreeGrafter"/>
</dbReference>
<feature type="compositionally biased region" description="Polar residues" evidence="16">
    <location>
        <begin position="200"/>
        <end position="209"/>
    </location>
</feature>
<evidence type="ECO:0000256" key="9">
    <source>
        <dbReference type="ARBA" id="ARBA00022833"/>
    </source>
</evidence>
<dbReference type="PROSITE" id="PS50004">
    <property type="entry name" value="C2"/>
    <property type="match status" value="2"/>
</dbReference>
<dbReference type="InterPro" id="IPR036568">
    <property type="entry name" value="GGCT-like_sf"/>
</dbReference>
<dbReference type="SMART" id="SM00239">
    <property type="entry name" value="C2"/>
    <property type="match status" value="2"/>
</dbReference>
<dbReference type="PROSITE" id="PS50916">
    <property type="entry name" value="RABBD"/>
    <property type="match status" value="1"/>
</dbReference>
<feature type="coiled-coil region" evidence="15">
    <location>
        <begin position="25"/>
        <end position="52"/>
    </location>
</feature>
<dbReference type="PANTHER" id="PTHR45716">
    <property type="entry name" value="BITESIZE, ISOFORM I"/>
    <property type="match status" value="1"/>
</dbReference>
<feature type="domain" description="C2" evidence="17">
    <location>
        <begin position="344"/>
        <end position="466"/>
    </location>
</feature>
<dbReference type="Gene3D" id="3.30.40.10">
    <property type="entry name" value="Zinc/RING finger domain, C3HC4 (zinc finger)"/>
    <property type="match status" value="1"/>
</dbReference>
<dbReference type="SUPFAM" id="SSF57903">
    <property type="entry name" value="FYVE/PHD zinc finger"/>
    <property type="match status" value="1"/>
</dbReference>
<accession>A0AAE0R469</accession>
<comment type="catalytic activity">
    <reaction evidence="1">
        <text>epsilon-(gamma-L-glutamyl)-L-lysine = 5-oxo-L-proline + L-lysine</text>
        <dbReference type="Rhea" id="RHEA:16961"/>
        <dbReference type="ChEBI" id="CHEBI:32551"/>
        <dbReference type="ChEBI" id="CHEBI:58402"/>
        <dbReference type="ChEBI" id="CHEBI:133752"/>
        <dbReference type="EC" id="4.3.2.8"/>
    </reaction>
</comment>
<feature type="domain" description="RabBD" evidence="18">
    <location>
        <begin position="7"/>
        <end position="123"/>
    </location>
</feature>
<dbReference type="CDD" id="cd06661">
    <property type="entry name" value="GGCT_like"/>
    <property type="match status" value="1"/>
</dbReference>
<organism evidence="19 20">
    <name type="scientific">Hemibagrus guttatus</name>
    <dbReference type="NCBI Taxonomy" id="175788"/>
    <lineage>
        <taxon>Eukaryota</taxon>
        <taxon>Metazoa</taxon>
        <taxon>Chordata</taxon>
        <taxon>Craniata</taxon>
        <taxon>Vertebrata</taxon>
        <taxon>Euteleostomi</taxon>
        <taxon>Actinopterygii</taxon>
        <taxon>Neopterygii</taxon>
        <taxon>Teleostei</taxon>
        <taxon>Ostariophysi</taxon>
        <taxon>Siluriformes</taxon>
        <taxon>Bagridae</taxon>
        <taxon>Hemibagrus</taxon>
    </lineage>
</organism>
<dbReference type="FunFam" id="3.30.40.10:FF:000018">
    <property type="entry name" value="Synaptotagmin-like 5, isoform CRA_a"/>
    <property type="match status" value="1"/>
</dbReference>
<dbReference type="GO" id="GO:0006886">
    <property type="term" value="P:intracellular protein transport"/>
    <property type="evidence" value="ECO:0007669"/>
    <property type="project" value="InterPro"/>
</dbReference>
<keyword evidence="8" id="KW-0863">Zinc-finger</keyword>
<dbReference type="GO" id="GO:0042043">
    <property type="term" value="F:neurexin family protein binding"/>
    <property type="evidence" value="ECO:0007669"/>
    <property type="project" value="TreeGrafter"/>
</dbReference>
<sequence>MAKTTEILNLSFLQENEREMILSVLQKDEKLRKREEKRIRKLKNELLELKRRGRRGNPEQRECGVCLRALGLILQRGSVCYECHRRVCSYCTAMSSNSSNTKCIVCAKSAELKVVTGEWFLEERAKRFESLTIPSSDVIKQSILTSVPDGRSGQKKLSPGLDRPATPQSERSASPQSEKSVGRFLGKKKGTRPVAVESSGLPTTPNNMRSHPGRSPSQAEGRKRPDGAESVCSVHSSDSIPEKISIGGKRKDSSTPSIAVSRASLSSDRSRSEVDLSNLGDGFSNNSLPGRCRSVPGLNDASSTPGSQRKWGYLNVPDSDAETSSLNSIMSVYSEMGDYGNARVSGEILLNISYSYKTGALNVLVRECRCLATGDDRRQRTDPYVKTYLLPDKSRQSKRKTSIKTNTTDPVFNENLRYVVSHSQLETRTLQVSVWHHDRFGHNTFLGETELTFDSWEFDKEIEDWFPLQPRAECSTETLMQYKGELTVVLKYIPAERNLSLPLDQIQVKRGFLKGKKSITLPKGGMVELLVKEAKNLTAVKSGSSDPFVKGYLLPDDKKSTKHKTAVVKRSVNPRWNHTFTYCGLQHSDLDSVCLELTVWDKEPLASNVFLGGVRLGAGTGLSYGKEVDWNDSYGEEQRLWQRMIDSPEVPQECTLMLRSSMAKTKTCLHEASCYKVSDILSFLLPATGMTHVFVYGTLKKGQPNNYRMMDTAKGEAKFLGRARTVNKYPLVIAGEYNIPFLLNIPGEGQRILGDIYSVDDPMLKFLDWFEGCPQMYQRTRVLLEVEEWVGEGEAEDTPKVGSTTEAFLYSTTNYKPEWLQYPTFDSYDAYGDHGLLYVARK</sequence>
<dbReference type="InterPro" id="IPR035892">
    <property type="entry name" value="C2_domain_sf"/>
</dbReference>
<comment type="function">
    <text evidence="13">May contribute to degradation of proteins cross-linked by transglutaminases by degrading the cross-link between a lysine and a glutamic acid residue. Catalyzes the formation of 5-oxo-L-proline from L-gamma-glutamyl-L-epsilon-lysine.</text>
</comment>
<dbReference type="GO" id="GO:0008270">
    <property type="term" value="F:zinc ion binding"/>
    <property type="evidence" value="ECO:0007669"/>
    <property type="project" value="UniProtKB-KW"/>
</dbReference>
<feature type="region of interest" description="Disordered" evidence="16">
    <location>
        <begin position="144"/>
        <end position="278"/>
    </location>
</feature>
<proteinExistence type="inferred from homology"/>
<dbReference type="Pfam" id="PF06094">
    <property type="entry name" value="GGACT"/>
    <property type="match status" value="1"/>
</dbReference>
<dbReference type="InterPro" id="IPR000008">
    <property type="entry name" value="C2_dom"/>
</dbReference>
<keyword evidence="10" id="KW-0472">Membrane</keyword>
<dbReference type="InterPro" id="IPR013024">
    <property type="entry name" value="GGCT-like"/>
</dbReference>
<evidence type="ECO:0000256" key="13">
    <source>
        <dbReference type="ARBA" id="ARBA00057733"/>
    </source>
</evidence>
<evidence type="ECO:0000256" key="15">
    <source>
        <dbReference type="SAM" id="Coils"/>
    </source>
</evidence>
<reference evidence="19" key="1">
    <citation type="submission" date="2023-06" db="EMBL/GenBank/DDBJ databases">
        <title>Male Hemibagrus guttatus genome.</title>
        <authorList>
            <person name="Bian C."/>
        </authorList>
    </citation>
    <scope>NUCLEOTIDE SEQUENCE</scope>
    <source>
        <strain evidence="19">Male_cb2023</strain>
        <tissue evidence="19">Muscle</tissue>
    </source>
</reference>
<dbReference type="FunFam" id="3.10.490.10:FF:000008">
    <property type="entry name" value="Gamma-glutamylaminecyclotransferase A"/>
    <property type="match status" value="1"/>
</dbReference>
<dbReference type="CDD" id="cd04029">
    <property type="entry name" value="C2A_SLP-4_5"/>
    <property type="match status" value="1"/>
</dbReference>
<dbReference type="Gene3D" id="3.10.490.10">
    <property type="entry name" value="Gamma-glutamyl cyclotransferase-like"/>
    <property type="match status" value="1"/>
</dbReference>
<dbReference type="PANTHER" id="PTHR45716:SF6">
    <property type="entry name" value="SYNAPTOTAGMIN-LIKE PROTEIN 5"/>
    <property type="match status" value="1"/>
</dbReference>
<keyword evidence="9" id="KW-0862">Zinc</keyword>
<dbReference type="Gene3D" id="2.60.40.150">
    <property type="entry name" value="C2 domain"/>
    <property type="match status" value="2"/>
</dbReference>
<evidence type="ECO:0000259" key="17">
    <source>
        <dbReference type="PROSITE" id="PS50004"/>
    </source>
</evidence>
<evidence type="ECO:0000313" key="20">
    <source>
        <dbReference type="Proteomes" id="UP001274896"/>
    </source>
</evidence>
<evidence type="ECO:0000256" key="7">
    <source>
        <dbReference type="ARBA" id="ARBA00022737"/>
    </source>
</evidence>
<keyword evidence="20" id="KW-1185">Reference proteome</keyword>
<dbReference type="EMBL" id="JAUCMX010000006">
    <property type="protein sequence ID" value="KAK3542881.1"/>
    <property type="molecule type" value="Genomic_DNA"/>
</dbReference>
<dbReference type="Proteomes" id="UP001274896">
    <property type="component" value="Unassembled WGS sequence"/>
</dbReference>
<dbReference type="InterPro" id="IPR009288">
    <property type="entry name" value="AIG2-like_dom"/>
</dbReference>
<protein>
    <recommendedName>
        <fullName evidence="14">Synaptotagmin-like protein 5</fullName>
        <ecNumber evidence="4">4.3.2.8</ecNumber>
    </recommendedName>
</protein>
<evidence type="ECO:0000259" key="18">
    <source>
        <dbReference type="PROSITE" id="PS50916"/>
    </source>
</evidence>
<evidence type="ECO:0000256" key="1">
    <source>
        <dbReference type="ARBA" id="ARBA00001684"/>
    </source>
</evidence>
<evidence type="ECO:0000256" key="6">
    <source>
        <dbReference type="ARBA" id="ARBA00022723"/>
    </source>
</evidence>
<dbReference type="InterPro" id="IPR011011">
    <property type="entry name" value="Znf_FYVE_PHD"/>
</dbReference>
<evidence type="ECO:0000256" key="8">
    <source>
        <dbReference type="ARBA" id="ARBA00022771"/>
    </source>
</evidence>
<dbReference type="GO" id="GO:0061929">
    <property type="term" value="F:gamma-glutamylaminecyclotransferase activity"/>
    <property type="evidence" value="ECO:0007669"/>
    <property type="project" value="UniProtKB-EC"/>
</dbReference>
<keyword evidence="7" id="KW-0677">Repeat</keyword>
<evidence type="ECO:0000256" key="14">
    <source>
        <dbReference type="ARBA" id="ARBA00072156"/>
    </source>
</evidence>
<evidence type="ECO:0000256" key="10">
    <source>
        <dbReference type="ARBA" id="ARBA00023136"/>
    </source>
</evidence>
<dbReference type="FunFam" id="2.60.40.150:FF:000107">
    <property type="entry name" value="Synaptotagmin-like 5, isoform CRA_a"/>
    <property type="match status" value="1"/>
</dbReference>
<dbReference type="EC" id="4.3.2.8" evidence="4"/>
<evidence type="ECO:0000256" key="2">
    <source>
        <dbReference type="ARBA" id="ARBA00004170"/>
    </source>
</evidence>
<dbReference type="Pfam" id="PF00168">
    <property type="entry name" value="C2"/>
    <property type="match status" value="2"/>
</dbReference>
<dbReference type="GO" id="GO:0031267">
    <property type="term" value="F:small GTPase binding"/>
    <property type="evidence" value="ECO:0007669"/>
    <property type="project" value="InterPro"/>
</dbReference>
<evidence type="ECO:0000256" key="12">
    <source>
        <dbReference type="ARBA" id="ARBA00053749"/>
    </source>
</evidence>
<feature type="domain" description="C2" evidence="17">
    <location>
        <begin position="502"/>
        <end position="631"/>
    </location>
</feature>
<dbReference type="CDD" id="cd04020">
    <property type="entry name" value="C2B_SLP_1-2-3-4"/>
    <property type="match status" value="1"/>
</dbReference>
<evidence type="ECO:0000256" key="11">
    <source>
        <dbReference type="ARBA" id="ARBA00023239"/>
    </source>
</evidence>
<keyword evidence="11" id="KW-0456">Lyase</keyword>
<dbReference type="Pfam" id="PF02318">
    <property type="entry name" value="FYVE_2"/>
    <property type="match status" value="1"/>
</dbReference>
<comment type="function">
    <text evidence="12">May act as Rab effector protein and play a role in vesicle trafficking. Binds phospholipids.</text>
</comment>
<dbReference type="InterPro" id="IPR041282">
    <property type="entry name" value="FYVE_2"/>
</dbReference>
<gene>
    <name evidence="19" type="ORF">QTP70_006138</name>
</gene>
<evidence type="ECO:0000313" key="19">
    <source>
        <dbReference type="EMBL" id="KAK3542881.1"/>
    </source>
</evidence>
<keyword evidence="6" id="KW-0479">Metal-binding</keyword>
<dbReference type="GO" id="GO:0005886">
    <property type="term" value="C:plasma membrane"/>
    <property type="evidence" value="ECO:0007669"/>
    <property type="project" value="TreeGrafter"/>
</dbReference>
<keyword evidence="5" id="KW-0597">Phosphoprotein</keyword>